<dbReference type="FunFam" id="3.30.70.1450:FF:000006">
    <property type="entry name" value="Citrate transporter protein"/>
    <property type="match status" value="1"/>
</dbReference>
<dbReference type="Pfam" id="PF03600">
    <property type="entry name" value="CitMHS"/>
    <property type="match status" value="1"/>
</dbReference>
<dbReference type="CDD" id="cd07527">
    <property type="entry name" value="HAD_ScGPP-like"/>
    <property type="match status" value="1"/>
</dbReference>
<dbReference type="HOGENOM" id="CLU_313075_0_0_1"/>
<dbReference type="NCBIfam" id="NF008610">
    <property type="entry name" value="PRK11587.1"/>
    <property type="match status" value="1"/>
</dbReference>
<dbReference type="Gene3D" id="1.10.287.680">
    <property type="entry name" value="Helix hairpin bin"/>
    <property type="match status" value="1"/>
</dbReference>
<feature type="transmembrane region" description="Helical" evidence="9">
    <location>
        <begin position="354"/>
        <end position="371"/>
    </location>
</feature>
<dbReference type="CDD" id="cd01115">
    <property type="entry name" value="SLC13_permease"/>
    <property type="match status" value="1"/>
</dbReference>
<keyword evidence="5 9" id="KW-0812">Transmembrane</keyword>
<dbReference type="Pfam" id="PF02080">
    <property type="entry name" value="TrkA_C"/>
    <property type="match status" value="2"/>
</dbReference>
<dbReference type="SUPFAM" id="SSF116960">
    <property type="entry name" value="YfbU-like"/>
    <property type="match status" value="1"/>
</dbReference>
<keyword evidence="8 9" id="KW-0472">Membrane</keyword>
<feature type="transmembrane region" description="Helical" evidence="9">
    <location>
        <begin position="766"/>
        <end position="783"/>
    </location>
</feature>
<dbReference type="AlphaFoldDB" id="A0A0A2WLA8"/>
<dbReference type="Gene3D" id="3.30.70.1450">
    <property type="entry name" value="Regulator of K+ conductance, C-terminal domain"/>
    <property type="match status" value="2"/>
</dbReference>
<dbReference type="GO" id="GO:0016791">
    <property type="term" value="F:phosphatase activity"/>
    <property type="evidence" value="ECO:0007669"/>
    <property type="project" value="UniProtKB-ARBA"/>
</dbReference>
<dbReference type="Gene3D" id="3.40.50.1000">
    <property type="entry name" value="HAD superfamily/HAD-like"/>
    <property type="match status" value="1"/>
</dbReference>
<dbReference type="Pfam" id="PF00702">
    <property type="entry name" value="Hydrolase"/>
    <property type="match status" value="1"/>
</dbReference>
<dbReference type="GO" id="GO:0008324">
    <property type="term" value="F:monoatomic cation transmembrane transporter activity"/>
    <property type="evidence" value="ECO:0007669"/>
    <property type="project" value="InterPro"/>
</dbReference>
<dbReference type="PANTHER" id="PTHR43652">
    <property type="entry name" value="BASIC AMINO ACID ANTIPORTER YFCC-RELATED"/>
    <property type="match status" value="1"/>
</dbReference>
<evidence type="ECO:0000256" key="8">
    <source>
        <dbReference type="ARBA" id="ARBA00023136"/>
    </source>
</evidence>
<evidence type="ECO:0000256" key="5">
    <source>
        <dbReference type="ARBA" id="ARBA00022692"/>
    </source>
</evidence>
<sequence>MMDPDNAERYRRLQTIIERGYGLQMRELDREFGELKEETCRIVIDIMEMYHAMHVSWTNLKDSKEIDERRVTFMGFDAATEARFLGYVRFMVNIEGRYTHFDAGTHGFNAQTPMWDKYQRMLKVWHACPPVERAWVNWAKRFNISPEEVLGFIHGKQAITSLRHFMAGASEEDIQQEFLRLEKLESEDTDGIQALPGAAELLAHLNEAGIPWAIVTSGSVPVASARRLAGGLPEPEVFVTAERVARGKPEPDAYLLGAQLLGLEPEECVVVEDAPAGVLSGLAAGCHVIAVNAPADTPRLEHVDYVLSSLTELLVQKSPDAIQELILNSELIWVLSLLAVAVLLFATGKMRMDAVALLVIVAFVLSGTLSLSEAFSGFSDPNVILIAALFIIGDGLVRTGVATKMGSWLVDVAGSSETKMLVLLMVTVAGLGAFMSSTGVVAIFIPVVLSVSMRMKIPPSRLMMPLSFAGLISGMMTLVATPPNLVINSELLREGLEGFQFFSVTPIGLAVLVLGIFYMLVARFALKGRGEEAGKESWKRRSFRDLIKEYRLTGRARRLAIRPGSPMVGHRLDDLKLRERYGANVIGLERWRRFRRVIVNVTGGTEFRARDVLLIDMSASEIDLREFCGEQMLEPMILRGEYFSDQALDVGMAEVSLLPESELTGQTLREMAFRTRYGLNVVGLRRAGEAMEGLLVDEPIQLGDIILVVGDWKLINQLSQQSRDFLVLNLPVEERDASPAHSQAPHAIFCLALMVALMLTDEIPNPIAAIIACLLMGKFRCIDMESAYKAIHWPSIILIVGMMPFALALQKTGGVSLIVHGLMEFGGGYGPYIMLVCLFVMCAAIGLFISNTATAVLMAPIALAAAKSMGVSPYPFAMIVAMAASAAFMTPVSSPVNTLVLGPGNYKFSDFVKLGVPFTIIVMIVSVVMVPMLFPF</sequence>
<reference evidence="11 12" key="1">
    <citation type="submission" date="2012-10" db="EMBL/GenBank/DDBJ databases">
        <title>Genome sequencing and analysis of entomopathogenic fungi Beauveria bassiana D1-5.</title>
        <authorList>
            <person name="Li Q."/>
            <person name="Wang L."/>
            <person name="Zhang Z."/>
            <person name="Wang Q."/>
            <person name="Ren J."/>
            <person name="Wang M."/>
            <person name="Xu W."/>
            <person name="Wang J."/>
            <person name="Lu Y."/>
            <person name="Du Q."/>
            <person name="Sun Z."/>
        </authorList>
    </citation>
    <scope>NUCLEOTIDE SEQUENCE [LARGE SCALE GENOMIC DNA]</scope>
    <source>
        <strain evidence="11 12">D1-5</strain>
    </source>
</reference>
<dbReference type="InterPro" id="IPR004680">
    <property type="entry name" value="Cit_transptr-like_dom"/>
</dbReference>
<dbReference type="Proteomes" id="UP000030106">
    <property type="component" value="Unassembled WGS sequence"/>
</dbReference>
<dbReference type="InterPro" id="IPR036412">
    <property type="entry name" value="HAD-like_sf"/>
</dbReference>
<dbReference type="InterPro" id="IPR023214">
    <property type="entry name" value="HAD_sf"/>
</dbReference>
<feature type="transmembrane region" description="Helical" evidence="9">
    <location>
        <begin position="421"/>
        <end position="450"/>
    </location>
</feature>
<feature type="domain" description="RCK C-terminal" evidence="10">
    <location>
        <begin position="640"/>
        <end position="724"/>
    </location>
</feature>
<evidence type="ECO:0000256" key="3">
    <source>
        <dbReference type="ARBA" id="ARBA00022475"/>
    </source>
</evidence>
<feature type="transmembrane region" description="Helical" evidence="9">
    <location>
        <begin position="501"/>
        <end position="521"/>
    </location>
</feature>
<dbReference type="InterPro" id="IPR023145">
    <property type="entry name" value="YfbU_helix-hairpin_sf"/>
</dbReference>
<dbReference type="InterPro" id="IPR023146">
    <property type="entry name" value="YfbU_alpha-helical_sf"/>
</dbReference>
<dbReference type="EMBL" id="ANFO01000015">
    <property type="protein sequence ID" value="KGQ13879.1"/>
    <property type="molecule type" value="Genomic_DNA"/>
</dbReference>
<dbReference type="InterPro" id="IPR051679">
    <property type="entry name" value="DASS-Related_Transporters"/>
</dbReference>
<evidence type="ECO:0000256" key="4">
    <source>
        <dbReference type="ARBA" id="ARBA00022519"/>
    </source>
</evidence>
<evidence type="ECO:0000256" key="9">
    <source>
        <dbReference type="SAM" id="Phobius"/>
    </source>
</evidence>
<keyword evidence="3" id="KW-1003">Cell membrane</keyword>
<dbReference type="SUPFAM" id="SSF116726">
    <property type="entry name" value="TrkA C-terminal domain-like"/>
    <property type="match status" value="2"/>
</dbReference>
<feature type="transmembrane region" description="Helical" evidence="9">
    <location>
        <begin position="914"/>
        <end position="934"/>
    </location>
</feature>
<keyword evidence="4" id="KW-0997">Cell inner membrane</keyword>
<dbReference type="PROSITE" id="PS51202">
    <property type="entry name" value="RCK_C"/>
    <property type="match status" value="2"/>
</dbReference>
<evidence type="ECO:0000256" key="6">
    <source>
        <dbReference type="ARBA" id="ARBA00022737"/>
    </source>
</evidence>
<evidence type="ECO:0000259" key="10">
    <source>
        <dbReference type="PROSITE" id="PS51202"/>
    </source>
</evidence>
<keyword evidence="7 9" id="KW-1133">Transmembrane helix</keyword>
<accession>A0A0A2WLA8</accession>
<dbReference type="GO" id="GO:0006813">
    <property type="term" value="P:potassium ion transport"/>
    <property type="evidence" value="ECO:0007669"/>
    <property type="project" value="InterPro"/>
</dbReference>
<dbReference type="FunFam" id="3.30.70.1450:FF:000005">
    <property type="entry name" value="Citrate transporter protein"/>
    <property type="match status" value="1"/>
</dbReference>
<dbReference type="InterPro" id="IPR005587">
    <property type="entry name" value="UPF0304_YfbU"/>
</dbReference>
<protein>
    <submittedName>
        <fullName evidence="11">Putative transporter YfbS</fullName>
    </submittedName>
</protein>
<feature type="transmembrane region" description="Helical" evidence="9">
    <location>
        <begin position="383"/>
        <end position="401"/>
    </location>
</feature>
<dbReference type="Pfam" id="PF03887">
    <property type="entry name" value="YfbU"/>
    <property type="match status" value="1"/>
</dbReference>
<dbReference type="InterPro" id="IPR006037">
    <property type="entry name" value="RCK_C"/>
</dbReference>
<dbReference type="InterPro" id="IPR036721">
    <property type="entry name" value="RCK_C_sf"/>
</dbReference>
<evidence type="ECO:0000313" key="12">
    <source>
        <dbReference type="Proteomes" id="UP000030106"/>
    </source>
</evidence>
<evidence type="ECO:0000256" key="7">
    <source>
        <dbReference type="ARBA" id="ARBA00022989"/>
    </source>
</evidence>
<comment type="subcellular location">
    <subcellularLocation>
        <location evidence="1">Cell inner membrane</location>
        <topology evidence="1">Multi-pass membrane protein</topology>
    </subcellularLocation>
</comment>
<keyword evidence="6" id="KW-0677">Repeat</keyword>
<dbReference type="PROSITE" id="PS01271">
    <property type="entry name" value="NA_SULFATE"/>
    <property type="match status" value="1"/>
</dbReference>
<evidence type="ECO:0000256" key="2">
    <source>
        <dbReference type="ARBA" id="ARBA00022448"/>
    </source>
</evidence>
<dbReference type="InterPro" id="IPR006439">
    <property type="entry name" value="HAD-SF_hydro_IA"/>
</dbReference>
<dbReference type="SUPFAM" id="SSF56784">
    <property type="entry name" value="HAD-like"/>
    <property type="match status" value="1"/>
</dbReference>
<dbReference type="STRING" id="1245745.A0A0A2WLA8"/>
<evidence type="ECO:0000256" key="1">
    <source>
        <dbReference type="ARBA" id="ARBA00004429"/>
    </source>
</evidence>
<dbReference type="GO" id="GO:0005886">
    <property type="term" value="C:plasma membrane"/>
    <property type="evidence" value="ECO:0007669"/>
    <property type="project" value="UniProtKB-SubCell"/>
</dbReference>
<evidence type="ECO:0000313" key="11">
    <source>
        <dbReference type="EMBL" id="KGQ13879.1"/>
    </source>
</evidence>
<dbReference type="InterPro" id="IPR031312">
    <property type="entry name" value="Na/sul_symport_CS"/>
</dbReference>
<feature type="transmembrane region" description="Helical" evidence="9">
    <location>
        <begin position="790"/>
        <end position="809"/>
    </location>
</feature>
<feature type="domain" description="RCK C-terminal" evidence="10">
    <location>
        <begin position="544"/>
        <end position="633"/>
    </location>
</feature>
<feature type="transmembrane region" description="Helical" evidence="9">
    <location>
        <begin position="331"/>
        <end position="348"/>
    </location>
</feature>
<keyword evidence="2" id="KW-0813">Transport</keyword>
<comment type="caution">
    <text evidence="11">The sequence shown here is derived from an EMBL/GenBank/DDBJ whole genome shotgun (WGS) entry which is preliminary data.</text>
</comment>
<gene>
    <name evidence="11" type="ORF">BBAD15_g161</name>
</gene>
<feature type="transmembrane region" description="Helical" evidence="9">
    <location>
        <begin position="874"/>
        <end position="894"/>
    </location>
</feature>
<name>A0A0A2WLA8_BEABA</name>
<dbReference type="PANTHER" id="PTHR43652:SF1">
    <property type="entry name" value="RESPONSE REGULATOR"/>
    <property type="match status" value="1"/>
</dbReference>
<proteinExistence type="predicted"/>
<dbReference type="NCBIfam" id="TIGR01509">
    <property type="entry name" value="HAD-SF-IA-v3"/>
    <property type="match status" value="1"/>
</dbReference>
<organism evidence="11 12">
    <name type="scientific">Beauveria bassiana D1-5</name>
    <dbReference type="NCBI Taxonomy" id="1245745"/>
    <lineage>
        <taxon>Eukaryota</taxon>
        <taxon>Fungi</taxon>
        <taxon>Dikarya</taxon>
        <taxon>Ascomycota</taxon>
        <taxon>Pezizomycotina</taxon>
        <taxon>Sordariomycetes</taxon>
        <taxon>Hypocreomycetidae</taxon>
        <taxon>Hypocreales</taxon>
        <taxon>Cordycipitaceae</taxon>
        <taxon>Beauveria</taxon>
    </lineage>
</organism>
<feature type="transmembrane region" description="Helical" evidence="9">
    <location>
        <begin position="462"/>
        <end position="481"/>
    </location>
</feature>
<dbReference type="Gene3D" id="1.10.3190.10">
    <property type="entry name" value="yfbu gene product, domain 2"/>
    <property type="match status" value="1"/>
</dbReference>
<dbReference type="NCBIfam" id="NF003936">
    <property type="entry name" value="PRK05445.1"/>
    <property type="match status" value="1"/>
</dbReference>
<feature type="transmembrane region" description="Helical" evidence="9">
    <location>
        <begin position="829"/>
        <end position="862"/>
    </location>
</feature>